<feature type="domain" description="Exonuclease VII large subunit C-terminal" evidence="7">
    <location>
        <begin position="125"/>
        <end position="436"/>
    </location>
</feature>
<comment type="subunit">
    <text evidence="5">Heterooligomer composed of large and small subunits.</text>
</comment>
<dbReference type="CDD" id="cd04489">
    <property type="entry name" value="ExoVII_LU_OBF"/>
    <property type="match status" value="1"/>
</dbReference>
<keyword evidence="4 5" id="KW-0269">Exonuclease</keyword>
<dbReference type="GO" id="GO:0006308">
    <property type="term" value="P:DNA catabolic process"/>
    <property type="evidence" value="ECO:0007669"/>
    <property type="project" value="UniProtKB-UniRule"/>
</dbReference>
<comment type="caution">
    <text evidence="9">The sequence shown here is derived from an EMBL/GenBank/DDBJ whole genome shotgun (WGS) entry which is preliminary data.</text>
</comment>
<evidence type="ECO:0000256" key="5">
    <source>
        <dbReference type="HAMAP-Rule" id="MF_00378"/>
    </source>
</evidence>
<evidence type="ECO:0000256" key="1">
    <source>
        <dbReference type="ARBA" id="ARBA00022490"/>
    </source>
</evidence>
<evidence type="ECO:0000256" key="6">
    <source>
        <dbReference type="RuleBase" id="RU004355"/>
    </source>
</evidence>
<evidence type="ECO:0000256" key="2">
    <source>
        <dbReference type="ARBA" id="ARBA00022722"/>
    </source>
</evidence>
<evidence type="ECO:0000259" key="7">
    <source>
        <dbReference type="Pfam" id="PF02601"/>
    </source>
</evidence>
<dbReference type="EC" id="3.1.11.6" evidence="5"/>
<keyword evidence="2 5" id="KW-0540">Nuclease</keyword>
<dbReference type="STRING" id="1498499.EP47_04330"/>
<dbReference type="PANTHER" id="PTHR30008">
    <property type="entry name" value="EXODEOXYRIBONUCLEASE 7 LARGE SUBUNIT"/>
    <property type="match status" value="1"/>
</dbReference>
<dbReference type="OrthoDB" id="9802795at2"/>
<name>A0A0A2SNH7_9GAMM</name>
<evidence type="ECO:0000259" key="8">
    <source>
        <dbReference type="Pfam" id="PF13742"/>
    </source>
</evidence>
<evidence type="ECO:0000256" key="4">
    <source>
        <dbReference type="ARBA" id="ARBA00022839"/>
    </source>
</evidence>
<feature type="domain" description="OB-fold nucleic acid binding" evidence="8">
    <location>
        <begin position="8"/>
        <end position="101"/>
    </location>
</feature>
<organism evidence="9 10">
    <name type="scientific">Legionella norrlandica</name>
    <dbReference type="NCBI Taxonomy" id="1498499"/>
    <lineage>
        <taxon>Bacteria</taxon>
        <taxon>Pseudomonadati</taxon>
        <taxon>Pseudomonadota</taxon>
        <taxon>Gammaproteobacteria</taxon>
        <taxon>Legionellales</taxon>
        <taxon>Legionellaceae</taxon>
        <taxon>Legionella</taxon>
    </lineage>
</organism>
<accession>A0A0A2SNH7</accession>
<dbReference type="RefSeq" id="WP_035890681.1">
    <property type="nucleotide sequence ID" value="NZ_JNCF01000045.1"/>
</dbReference>
<dbReference type="GO" id="GO:0008855">
    <property type="term" value="F:exodeoxyribonuclease VII activity"/>
    <property type="evidence" value="ECO:0007669"/>
    <property type="project" value="UniProtKB-UniRule"/>
</dbReference>
<reference evidence="9 10" key="1">
    <citation type="submission" date="2014-05" db="EMBL/GenBank/DDBJ databases">
        <authorList>
            <person name="Rizzardi K."/>
            <person name="Winiecka-Krusnell J."/>
            <person name="Ramliden M."/>
            <person name="Alm E."/>
            <person name="Andersson S."/>
            <person name="Byfors S."/>
        </authorList>
    </citation>
    <scope>NUCLEOTIDE SEQUENCE [LARGE SCALE GENOMIC DNA]</scope>
    <source>
        <strain evidence="9 10">LEGN</strain>
    </source>
</reference>
<dbReference type="Pfam" id="PF13742">
    <property type="entry name" value="tRNA_anti_2"/>
    <property type="match status" value="1"/>
</dbReference>
<sequence>MNSQLPILTVSQLNRQVRNFLEDEIGFVNVEGEVSNLSKPSSGHYYFTLKDNAAQVRCAFFKNRHSSSILKNFRDGQHIVARGILSLYEARGEYQLIVEELVEAGLGALYQQFEALKNKLSAESLFDSERKRPLPKIPETIGVITSTTGAAIRDILSTLARRFPLARVIIYPSDVQGQTAPQQLIRALKLANSNKQCEVLILARGGGSIEDLWAFNDEQLARCIASSTIPIVSGIGHETDFTIADFVADYRAETPTAAATAVTPNCIELFNILDNAICRLHDAIIRLIKGLQLRLSHLMDKIASPKHTISKYWQTTEHLEKQLISAVTQFLSKKTNQVYLFTTQLHANNPKTRIKQTKIRLKQLIIQLAQEIRIEISQLKNRLSTNLSTLHAVSPLATLERGYAIASKDETVLSTTEQVRIGDIIDVRLLNGRLACEITQINPDYGVQNKD</sequence>
<dbReference type="GO" id="GO:0009318">
    <property type="term" value="C:exodeoxyribonuclease VII complex"/>
    <property type="evidence" value="ECO:0007669"/>
    <property type="project" value="UniProtKB-UniRule"/>
</dbReference>
<dbReference type="AlphaFoldDB" id="A0A0A2SNH7"/>
<keyword evidence="1 5" id="KW-0963">Cytoplasm</keyword>
<dbReference type="InterPro" id="IPR025824">
    <property type="entry name" value="OB-fold_nuc-bd_dom"/>
</dbReference>
<dbReference type="GO" id="GO:0003676">
    <property type="term" value="F:nucleic acid binding"/>
    <property type="evidence" value="ECO:0007669"/>
    <property type="project" value="InterPro"/>
</dbReference>
<keyword evidence="3 5" id="KW-0378">Hydrolase</keyword>
<comment type="subcellular location">
    <subcellularLocation>
        <location evidence="5 6">Cytoplasm</location>
    </subcellularLocation>
</comment>
<evidence type="ECO:0000256" key="3">
    <source>
        <dbReference type="ARBA" id="ARBA00022801"/>
    </source>
</evidence>
<evidence type="ECO:0000313" key="9">
    <source>
        <dbReference type="EMBL" id="KGP62705.1"/>
    </source>
</evidence>
<gene>
    <name evidence="5" type="primary">xseA</name>
    <name evidence="9" type="ORF">EP47_04330</name>
</gene>
<dbReference type="HAMAP" id="MF_00378">
    <property type="entry name" value="Exonuc_7_L"/>
    <property type="match status" value="1"/>
</dbReference>
<keyword evidence="10" id="KW-1185">Reference proteome</keyword>
<dbReference type="Proteomes" id="UP000054422">
    <property type="component" value="Unassembled WGS sequence"/>
</dbReference>
<evidence type="ECO:0000313" key="10">
    <source>
        <dbReference type="Proteomes" id="UP000054422"/>
    </source>
</evidence>
<dbReference type="EMBL" id="JNCF01000045">
    <property type="protein sequence ID" value="KGP62705.1"/>
    <property type="molecule type" value="Genomic_DNA"/>
</dbReference>
<comment type="similarity">
    <text evidence="5 6">Belongs to the XseA family.</text>
</comment>
<comment type="function">
    <text evidence="5">Bidirectionally degrades single-stranded DNA into large acid-insoluble oligonucleotides, which are then degraded further into small acid-soluble oligonucleotides.</text>
</comment>
<dbReference type="PANTHER" id="PTHR30008:SF0">
    <property type="entry name" value="EXODEOXYRIBONUCLEASE 7 LARGE SUBUNIT"/>
    <property type="match status" value="1"/>
</dbReference>
<dbReference type="InterPro" id="IPR003753">
    <property type="entry name" value="Exonuc_VII_L"/>
</dbReference>
<proteinExistence type="inferred from homology"/>
<dbReference type="Pfam" id="PF02601">
    <property type="entry name" value="Exonuc_VII_L"/>
    <property type="match status" value="1"/>
</dbReference>
<dbReference type="InterPro" id="IPR020579">
    <property type="entry name" value="Exonuc_VII_lsu_C"/>
</dbReference>
<protein>
    <recommendedName>
        <fullName evidence="5">Exodeoxyribonuclease 7 large subunit</fullName>
        <ecNumber evidence="5">3.1.11.6</ecNumber>
    </recommendedName>
    <alternativeName>
        <fullName evidence="5">Exodeoxyribonuclease VII large subunit</fullName>
        <shortName evidence="5">Exonuclease VII large subunit</shortName>
    </alternativeName>
</protein>
<comment type="catalytic activity">
    <reaction evidence="5 6">
        <text>Exonucleolytic cleavage in either 5'- to 3'- or 3'- to 5'-direction to yield nucleoside 5'-phosphates.</text>
        <dbReference type="EC" id="3.1.11.6"/>
    </reaction>
</comment>
<dbReference type="NCBIfam" id="TIGR00237">
    <property type="entry name" value="xseA"/>
    <property type="match status" value="1"/>
</dbReference>
<dbReference type="GO" id="GO:0005737">
    <property type="term" value="C:cytoplasm"/>
    <property type="evidence" value="ECO:0007669"/>
    <property type="project" value="UniProtKB-SubCell"/>
</dbReference>